<name>A0A316ARQ5_9BACT</name>
<feature type="transmembrane region" description="Helical" evidence="1">
    <location>
        <begin position="173"/>
        <end position="191"/>
    </location>
</feature>
<proteinExistence type="predicted"/>
<feature type="transmembrane region" description="Helical" evidence="1">
    <location>
        <begin position="234"/>
        <end position="252"/>
    </location>
</feature>
<comment type="caution">
    <text evidence="3">The sequence shown here is derived from an EMBL/GenBank/DDBJ whole genome shotgun (WGS) entry which is preliminary data.</text>
</comment>
<dbReference type="InterPro" id="IPR052734">
    <property type="entry name" value="Nod_factor_acetyltransferase"/>
</dbReference>
<feature type="transmembrane region" description="Helical" evidence="1">
    <location>
        <begin position="79"/>
        <end position="97"/>
    </location>
</feature>
<keyword evidence="3" id="KW-0808">Transferase</keyword>
<organism evidence="3 4">
    <name type="scientific">Dyadobacter jejuensis</name>
    <dbReference type="NCBI Taxonomy" id="1082580"/>
    <lineage>
        <taxon>Bacteria</taxon>
        <taxon>Pseudomonadati</taxon>
        <taxon>Bacteroidota</taxon>
        <taxon>Cytophagia</taxon>
        <taxon>Cytophagales</taxon>
        <taxon>Spirosomataceae</taxon>
        <taxon>Dyadobacter</taxon>
    </lineage>
</organism>
<feature type="transmembrane region" description="Helical" evidence="1">
    <location>
        <begin position="36"/>
        <end position="58"/>
    </location>
</feature>
<feature type="transmembrane region" description="Helical" evidence="1">
    <location>
        <begin position="148"/>
        <end position="167"/>
    </location>
</feature>
<feature type="transmembrane region" description="Helical" evidence="1">
    <location>
        <begin position="273"/>
        <end position="292"/>
    </location>
</feature>
<protein>
    <submittedName>
        <fullName evidence="3">Fucose 4-O-acetylase-like acetyltransferase</fullName>
    </submittedName>
</protein>
<feature type="transmembrane region" description="Helical" evidence="1">
    <location>
        <begin position="117"/>
        <end position="136"/>
    </location>
</feature>
<reference evidence="3 4" key="1">
    <citation type="submission" date="2018-03" db="EMBL/GenBank/DDBJ databases">
        <title>Genomic Encyclopedia of Archaeal and Bacterial Type Strains, Phase II (KMG-II): from individual species to whole genera.</title>
        <authorList>
            <person name="Goeker M."/>
        </authorList>
    </citation>
    <scope>NUCLEOTIDE SEQUENCE [LARGE SCALE GENOMIC DNA]</scope>
    <source>
        <strain evidence="3 4">DSM 100346</strain>
    </source>
</reference>
<keyword evidence="1" id="KW-1133">Transmembrane helix</keyword>
<feature type="transmembrane region" description="Helical" evidence="1">
    <location>
        <begin position="298"/>
        <end position="322"/>
    </location>
</feature>
<dbReference type="Proteomes" id="UP000245880">
    <property type="component" value="Unassembled WGS sequence"/>
</dbReference>
<accession>A0A316ARQ5</accession>
<feature type="transmembrane region" description="Helical" evidence="1">
    <location>
        <begin position="12"/>
        <end position="30"/>
    </location>
</feature>
<dbReference type="OrthoDB" id="9809782at2"/>
<keyword evidence="4" id="KW-1185">Reference proteome</keyword>
<dbReference type="InterPro" id="IPR002656">
    <property type="entry name" value="Acyl_transf_3_dom"/>
</dbReference>
<feature type="domain" description="Acyltransferase 3" evidence="2">
    <location>
        <begin position="6"/>
        <end position="311"/>
    </location>
</feature>
<dbReference type="RefSeq" id="WP_109672568.1">
    <property type="nucleotide sequence ID" value="NZ_QGDT01000001.1"/>
</dbReference>
<dbReference type="PANTHER" id="PTHR37312">
    <property type="entry name" value="MEMBRANE-BOUND ACYLTRANSFERASE YKRP-RELATED"/>
    <property type="match status" value="1"/>
</dbReference>
<keyword evidence="1" id="KW-0472">Membrane</keyword>
<sequence length="340" mass="39563">MKDRIEYIDNLKGLAILMVVVGHFIQYNSAEGKDNVIFSIIYSFHMPLFMFISGYVAHLTVKPSIFGSFGVFIFNKGRGLLLPFFSWALLVNGYFFTRGLEFNVKVRLSELLYDPRTGLWFIWYLFFLYIFFSAFLYLSNRLNQRKNFWWDVLIVIFVGGGVLTLKIFRVTVYMDAFIQYFAYFFIGVFVCKYNKLKNVLLNVDFFSAALFSFLITVGYYSINNPDFHSIGVSLFLKVFIALTGIFCIYYLIRNTALKPWAYRFINNWGKKSLVIYATHFSFTALTNSMAMIPQLSPFLLLIISLLYAVLVIEFCLLIFGIVKKCPPLNTLLYGAKFYKN</sequence>
<evidence type="ECO:0000256" key="1">
    <source>
        <dbReference type="SAM" id="Phobius"/>
    </source>
</evidence>
<dbReference type="EMBL" id="QGDT01000001">
    <property type="protein sequence ID" value="PWJ60383.1"/>
    <property type="molecule type" value="Genomic_DNA"/>
</dbReference>
<keyword evidence="1" id="KW-0812">Transmembrane</keyword>
<evidence type="ECO:0000313" key="4">
    <source>
        <dbReference type="Proteomes" id="UP000245880"/>
    </source>
</evidence>
<dbReference type="GO" id="GO:0016747">
    <property type="term" value="F:acyltransferase activity, transferring groups other than amino-acyl groups"/>
    <property type="evidence" value="ECO:0007669"/>
    <property type="project" value="InterPro"/>
</dbReference>
<evidence type="ECO:0000259" key="2">
    <source>
        <dbReference type="Pfam" id="PF01757"/>
    </source>
</evidence>
<dbReference type="PANTHER" id="PTHR37312:SF1">
    <property type="entry name" value="MEMBRANE-BOUND ACYLTRANSFERASE YKRP-RELATED"/>
    <property type="match status" value="1"/>
</dbReference>
<evidence type="ECO:0000313" key="3">
    <source>
        <dbReference type="EMBL" id="PWJ60383.1"/>
    </source>
</evidence>
<gene>
    <name evidence="3" type="ORF">CLV98_101567</name>
</gene>
<dbReference type="AlphaFoldDB" id="A0A316ARQ5"/>
<dbReference type="Pfam" id="PF01757">
    <property type="entry name" value="Acyl_transf_3"/>
    <property type="match status" value="1"/>
</dbReference>
<feature type="transmembrane region" description="Helical" evidence="1">
    <location>
        <begin position="203"/>
        <end position="222"/>
    </location>
</feature>